<evidence type="ECO:0000256" key="2">
    <source>
        <dbReference type="ARBA" id="ARBA00023125"/>
    </source>
</evidence>
<dbReference type="InterPro" id="IPR023187">
    <property type="entry name" value="Tscrpt_reg_MarR-type_CS"/>
</dbReference>
<dbReference type="GO" id="GO:0003700">
    <property type="term" value="F:DNA-binding transcription factor activity"/>
    <property type="evidence" value="ECO:0007669"/>
    <property type="project" value="InterPro"/>
</dbReference>
<accession>A0A972NID5</accession>
<name>A0A972NID5_9BURK</name>
<evidence type="ECO:0000313" key="6">
    <source>
        <dbReference type="Proteomes" id="UP000655523"/>
    </source>
</evidence>
<dbReference type="Proteomes" id="UP000655523">
    <property type="component" value="Unassembled WGS sequence"/>
</dbReference>
<organism evidence="5 6">
    <name type="scientific">Paraburkholderia elongata</name>
    <dbReference type="NCBI Taxonomy" id="2675747"/>
    <lineage>
        <taxon>Bacteria</taxon>
        <taxon>Pseudomonadati</taxon>
        <taxon>Pseudomonadota</taxon>
        <taxon>Betaproteobacteria</taxon>
        <taxon>Burkholderiales</taxon>
        <taxon>Burkholderiaceae</taxon>
        <taxon>Paraburkholderia</taxon>
    </lineage>
</organism>
<dbReference type="SUPFAM" id="SSF46785">
    <property type="entry name" value="Winged helix' DNA-binding domain"/>
    <property type="match status" value="1"/>
</dbReference>
<dbReference type="PROSITE" id="PS01117">
    <property type="entry name" value="HTH_MARR_1"/>
    <property type="match status" value="1"/>
</dbReference>
<gene>
    <name evidence="5" type="ORF">GNZ13_05005</name>
</gene>
<dbReference type="InterPro" id="IPR000835">
    <property type="entry name" value="HTH_MarR-typ"/>
</dbReference>
<dbReference type="PANTHER" id="PTHR33164">
    <property type="entry name" value="TRANSCRIPTIONAL REGULATOR, MARR FAMILY"/>
    <property type="match status" value="1"/>
</dbReference>
<dbReference type="InterPro" id="IPR036390">
    <property type="entry name" value="WH_DNA-bd_sf"/>
</dbReference>
<dbReference type="SMART" id="SM00347">
    <property type="entry name" value="HTH_MARR"/>
    <property type="match status" value="1"/>
</dbReference>
<protein>
    <submittedName>
        <fullName evidence="5">MarR family transcriptional regulator</fullName>
    </submittedName>
</protein>
<dbReference type="GO" id="GO:0006950">
    <property type="term" value="P:response to stress"/>
    <property type="evidence" value="ECO:0007669"/>
    <property type="project" value="TreeGrafter"/>
</dbReference>
<keyword evidence="1" id="KW-0805">Transcription regulation</keyword>
<dbReference type="PROSITE" id="PS50995">
    <property type="entry name" value="HTH_MARR_2"/>
    <property type="match status" value="1"/>
</dbReference>
<sequence>MNQVRLLLCGVIDKKLAANGLSALQWGLLKALFDGRARTPTALCRILLSDSSAMTRQLDFLEKRGYIRRVRNESDRRSVYLMLTDAGRAVTCETLPLIVETRDRQLRGFTGDEVNTLKQFMDRMIDNLS</sequence>
<comment type="caution">
    <text evidence="5">The sequence shown here is derived from an EMBL/GenBank/DDBJ whole genome shotgun (WGS) entry which is preliminary data.</text>
</comment>
<evidence type="ECO:0000256" key="1">
    <source>
        <dbReference type="ARBA" id="ARBA00023015"/>
    </source>
</evidence>
<keyword evidence="6" id="KW-1185">Reference proteome</keyword>
<dbReference type="PANTHER" id="PTHR33164:SF43">
    <property type="entry name" value="HTH-TYPE TRANSCRIPTIONAL REPRESSOR YETL"/>
    <property type="match status" value="1"/>
</dbReference>
<reference evidence="5 6" key="1">
    <citation type="submission" date="2019-11" db="EMBL/GenBank/DDBJ databases">
        <title>Metabolism of dissolved organic matter in forest soils.</title>
        <authorList>
            <person name="Cyle K.T."/>
            <person name="Wilhelm R.C."/>
            <person name="Martinez C.E."/>
        </authorList>
    </citation>
    <scope>NUCLEOTIDE SEQUENCE [LARGE SCALE GENOMIC DNA]</scope>
    <source>
        <strain evidence="5 6">5N</strain>
    </source>
</reference>
<dbReference type="Pfam" id="PF01047">
    <property type="entry name" value="MarR"/>
    <property type="match status" value="1"/>
</dbReference>
<dbReference type="Gene3D" id="1.10.10.10">
    <property type="entry name" value="Winged helix-like DNA-binding domain superfamily/Winged helix DNA-binding domain"/>
    <property type="match status" value="1"/>
</dbReference>
<proteinExistence type="predicted"/>
<evidence type="ECO:0000313" key="5">
    <source>
        <dbReference type="EMBL" id="NPT53981.1"/>
    </source>
</evidence>
<dbReference type="GO" id="GO:0003677">
    <property type="term" value="F:DNA binding"/>
    <property type="evidence" value="ECO:0007669"/>
    <property type="project" value="UniProtKB-KW"/>
</dbReference>
<dbReference type="AlphaFoldDB" id="A0A972NID5"/>
<feature type="domain" description="HTH marR-type" evidence="4">
    <location>
        <begin position="1"/>
        <end position="126"/>
    </location>
</feature>
<dbReference type="PRINTS" id="PR00598">
    <property type="entry name" value="HTHMARR"/>
</dbReference>
<dbReference type="EMBL" id="WOEZ01000027">
    <property type="protein sequence ID" value="NPT53981.1"/>
    <property type="molecule type" value="Genomic_DNA"/>
</dbReference>
<evidence type="ECO:0000256" key="3">
    <source>
        <dbReference type="ARBA" id="ARBA00023163"/>
    </source>
</evidence>
<dbReference type="InterPro" id="IPR039422">
    <property type="entry name" value="MarR/SlyA-like"/>
</dbReference>
<keyword evidence="2" id="KW-0238">DNA-binding</keyword>
<evidence type="ECO:0000259" key="4">
    <source>
        <dbReference type="PROSITE" id="PS50995"/>
    </source>
</evidence>
<dbReference type="InterPro" id="IPR036388">
    <property type="entry name" value="WH-like_DNA-bd_sf"/>
</dbReference>
<keyword evidence="3" id="KW-0804">Transcription</keyword>